<evidence type="ECO:0000313" key="3">
    <source>
        <dbReference type="Proteomes" id="UP000838763"/>
    </source>
</evidence>
<reference evidence="2" key="1">
    <citation type="submission" date="2022-11" db="EMBL/GenBank/DDBJ databases">
        <authorList>
            <person name="Scott C."/>
            <person name="Bruce N."/>
        </authorList>
    </citation>
    <scope>NUCLEOTIDE SEQUENCE</scope>
</reference>
<feature type="region of interest" description="Disordered" evidence="1">
    <location>
        <begin position="100"/>
        <end position="147"/>
    </location>
</feature>
<comment type="caution">
    <text evidence="2">The sequence shown here is derived from an EMBL/GenBank/DDBJ whole genome shotgun (WGS) entry which is preliminary data.</text>
</comment>
<protein>
    <submittedName>
        <fullName evidence="2">Uncharacterized protein</fullName>
    </submittedName>
</protein>
<evidence type="ECO:0000256" key="1">
    <source>
        <dbReference type="SAM" id="MobiDB-lite"/>
    </source>
</evidence>
<dbReference type="Proteomes" id="UP000838763">
    <property type="component" value="Unassembled WGS sequence"/>
</dbReference>
<feature type="compositionally biased region" description="Polar residues" evidence="1">
    <location>
        <begin position="54"/>
        <end position="65"/>
    </location>
</feature>
<dbReference type="OrthoDB" id="4850648at2759"/>
<gene>
    <name evidence="2" type="ORF">PPNO1_LOCUS4387</name>
</gene>
<dbReference type="PANTHER" id="PTHR37827:SF1">
    <property type="entry name" value="HNH DOMAIN-CONTAINING PROTEIN"/>
    <property type="match status" value="1"/>
</dbReference>
<dbReference type="PANTHER" id="PTHR37827">
    <property type="entry name" value="TUDOR DOMAIN-CONTAINING PROTEIN"/>
    <property type="match status" value="1"/>
</dbReference>
<feature type="compositionally biased region" description="Basic residues" evidence="1">
    <location>
        <begin position="36"/>
        <end position="50"/>
    </location>
</feature>
<evidence type="ECO:0000313" key="2">
    <source>
        <dbReference type="EMBL" id="CAI4214659.1"/>
    </source>
</evidence>
<organism evidence="2 3">
    <name type="scientific">Parascedosporium putredinis</name>
    <dbReference type="NCBI Taxonomy" id="1442378"/>
    <lineage>
        <taxon>Eukaryota</taxon>
        <taxon>Fungi</taxon>
        <taxon>Dikarya</taxon>
        <taxon>Ascomycota</taxon>
        <taxon>Pezizomycotina</taxon>
        <taxon>Sordariomycetes</taxon>
        <taxon>Hypocreomycetidae</taxon>
        <taxon>Microascales</taxon>
        <taxon>Microascaceae</taxon>
        <taxon>Parascedosporium</taxon>
    </lineage>
</organism>
<dbReference type="EMBL" id="CALLCH030000012">
    <property type="protein sequence ID" value="CAI4214659.1"/>
    <property type="molecule type" value="Genomic_DNA"/>
</dbReference>
<dbReference type="AlphaFoldDB" id="A0A9P1MBF2"/>
<feature type="compositionally biased region" description="Low complexity" evidence="1">
    <location>
        <begin position="100"/>
        <end position="113"/>
    </location>
</feature>
<proteinExistence type="predicted"/>
<keyword evidence="3" id="KW-1185">Reference proteome</keyword>
<name>A0A9P1MBF2_9PEZI</name>
<feature type="region of interest" description="Disordered" evidence="1">
    <location>
        <begin position="28"/>
        <end position="65"/>
    </location>
</feature>
<sequence length="258" mass="28642">MSTFRDDDPTAKNYDTFRDCLASAILPRLAAPSAKPRGRRARQRPRRRQKERSTATAPTVSGVGQSTAAEDLAEFIDYVATETFASLPEELRTLTYHTWTTSSSSSSSQTPSNPNTPPLTGQDTADRILPSLDPSVESSLSTYGVAPPPQTPHEFLAPVVTAYLRAVGATPPPAPRTTKADAAGCEMCGRDWVVRRGWHPKESLENVAWLCGACHRFVHAFAGHEELAREYYTVERLMAQDKVREWAEWAGKLRWKKR</sequence>
<accession>A0A9P1MBF2</accession>